<evidence type="ECO:0000313" key="1">
    <source>
        <dbReference type="EMBL" id="PON69235.1"/>
    </source>
</evidence>
<reference evidence="2" key="1">
    <citation type="submission" date="2016-06" db="EMBL/GenBank/DDBJ databases">
        <title>Parallel loss of symbiosis genes in relatives of nitrogen-fixing non-legume Parasponia.</title>
        <authorList>
            <person name="Van Velzen R."/>
            <person name="Holmer R."/>
            <person name="Bu F."/>
            <person name="Rutten L."/>
            <person name="Van Zeijl A."/>
            <person name="Liu W."/>
            <person name="Santuari L."/>
            <person name="Cao Q."/>
            <person name="Sharma T."/>
            <person name="Shen D."/>
            <person name="Roswanjaya Y."/>
            <person name="Wardhani T."/>
            <person name="Kalhor M.S."/>
            <person name="Jansen J."/>
            <person name="Van den Hoogen J."/>
            <person name="Gungor B."/>
            <person name="Hartog M."/>
            <person name="Hontelez J."/>
            <person name="Verver J."/>
            <person name="Yang W.-C."/>
            <person name="Schijlen E."/>
            <person name="Repin R."/>
            <person name="Schilthuizen M."/>
            <person name="Schranz E."/>
            <person name="Heidstra R."/>
            <person name="Miyata K."/>
            <person name="Fedorova E."/>
            <person name="Kohlen W."/>
            <person name="Bisseling T."/>
            <person name="Smit S."/>
            <person name="Geurts R."/>
        </authorList>
    </citation>
    <scope>NUCLEOTIDE SEQUENCE [LARGE SCALE GENOMIC DNA]</scope>
    <source>
        <strain evidence="2">cv. WU1-14</strain>
    </source>
</reference>
<accession>A0A2P5D7H0</accession>
<gene>
    <name evidence="1" type="ORF">PanWU01x14_089580</name>
</gene>
<dbReference type="AlphaFoldDB" id="A0A2P5D7H0"/>
<dbReference type="OrthoDB" id="10407534at2759"/>
<sequence>MKPRLGKRLKTSDMILTEKDLSAPEDGLVSEGLATSPAAASALTSRVSE</sequence>
<keyword evidence="2" id="KW-1185">Reference proteome</keyword>
<evidence type="ECO:0000313" key="2">
    <source>
        <dbReference type="Proteomes" id="UP000237105"/>
    </source>
</evidence>
<dbReference type="EMBL" id="JXTB01000057">
    <property type="protein sequence ID" value="PON69235.1"/>
    <property type="molecule type" value="Genomic_DNA"/>
</dbReference>
<dbReference type="Proteomes" id="UP000237105">
    <property type="component" value="Unassembled WGS sequence"/>
</dbReference>
<organism evidence="1 2">
    <name type="scientific">Parasponia andersonii</name>
    <name type="common">Sponia andersonii</name>
    <dbReference type="NCBI Taxonomy" id="3476"/>
    <lineage>
        <taxon>Eukaryota</taxon>
        <taxon>Viridiplantae</taxon>
        <taxon>Streptophyta</taxon>
        <taxon>Embryophyta</taxon>
        <taxon>Tracheophyta</taxon>
        <taxon>Spermatophyta</taxon>
        <taxon>Magnoliopsida</taxon>
        <taxon>eudicotyledons</taxon>
        <taxon>Gunneridae</taxon>
        <taxon>Pentapetalae</taxon>
        <taxon>rosids</taxon>
        <taxon>fabids</taxon>
        <taxon>Rosales</taxon>
        <taxon>Cannabaceae</taxon>
        <taxon>Parasponia</taxon>
    </lineage>
</organism>
<comment type="caution">
    <text evidence="1">The sequence shown here is derived from an EMBL/GenBank/DDBJ whole genome shotgun (WGS) entry which is preliminary data.</text>
</comment>
<protein>
    <submittedName>
        <fullName evidence="1">Uncharacterized protein</fullName>
    </submittedName>
</protein>
<proteinExistence type="predicted"/>
<name>A0A2P5D7H0_PARAD</name>